<dbReference type="RefSeq" id="WP_054844290.1">
    <property type="nucleotide sequence ID" value="NZ_AP026830.1"/>
</dbReference>
<reference evidence="4" key="1">
    <citation type="journal article" date="2014" name="Int. J. Syst. Evol. Microbiol.">
        <title>Complete genome sequence of Corynebacterium casei LMG S-19264T (=DSM 44701T), isolated from a smear-ripened cheese.</title>
        <authorList>
            <consortium name="US DOE Joint Genome Institute (JGI-PGF)"/>
            <person name="Walter F."/>
            <person name="Albersmeier A."/>
            <person name="Kalinowski J."/>
            <person name="Ruckert C."/>
        </authorList>
    </citation>
    <scope>NUCLEOTIDE SEQUENCE</scope>
    <source>
        <strain evidence="4">JCM 11219</strain>
    </source>
</reference>
<keyword evidence="6" id="KW-1185">Reference proteome</keyword>
<keyword evidence="1" id="KW-1133">Transmembrane helix</keyword>
<reference evidence="6" key="3">
    <citation type="submission" date="2022-09" db="EMBL/GenBank/DDBJ databases">
        <title>Complete genome sequence of Vulcanisaeta souniana.</title>
        <authorList>
            <person name="Kato S."/>
            <person name="Itoh T."/>
            <person name="Ohkuma M."/>
        </authorList>
    </citation>
    <scope>NUCLEOTIDE SEQUENCE [LARGE SCALE GENOMIC DNA]</scope>
    <source>
        <strain evidence="6">JCM 11219</strain>
    </source>
</reference>
<evidence type="ECO:0000313" key="3">
    <source>
        <dbReference type="EMBL" id="BDR91362.1"/>
    </source>
</evidence>
<keyword evidence="1" id="KW-0812">Transmembrane</keyword>
<sequence length="158" mass="17956">MVLMNLYNYYIMVSIALIQIAILSSFIYQVFRESKKPIEKERDNVRVATSRTSVSQLEFDETASKAVTSNKAMSELSDAVNEDEISVLSFLLSKGGETYQAEIARELGLPKSTVSRIIRRLHDKGLVTVRRVSKYSYVQITDMDYVSDLISRSRLNNS</sequence>
<reference evidence="4" key="2">
    <citation type="submission" date="2020-09" db="EMBL/GenBank/DDBJ databases">
        <authorList>
            <person name="Sun Q."/>
            <person name="Ohkuma M."/>
        </authorList>
    </citation>
    <scope>NUCLEOTIDE SEQUENCE</scope>
    <source>
        <strain evidence="4">JCM 11219</strain>
    </source>
</reference>
<dbReference type="PROSITE" id="PS50987">
    <property type="entry name" value="HTH_ARSR_2"/>
    <property type="match status" value="1"/>
</dbReference>
<proteinExistence type="predicted"/>
<dbReference type="SUPFAM" id="SSF46785">
    <property type="entry name" value="Winged helix' DNA-binding domain"/>
    <property type="match status" value="1"/>
</dbReference>
<dbReference type="EMBL" id="AP026830">
    <property type="protein sequence ID" value="BDR91362.1"/>
    <property type="molecule type" value="Genomic_DNA"/>
</dbReference>
<dbReference type="AlphaFoldDB" id="A0A830EHP3"/>
<dbReference type="GeneID" id="76206009"/>
<evidence type="ECO:0000313" key="6">
    <source>
        <dbReference type="Proteomes" id="UP001060771"/>
    </source>
</evidence>
<dbReference type="InterPro" id="IPR036388">
    <property type="entry name" value="WH-like_DNA-bd_sf"/>
</dbReference>
<accession>A0A830EHP3</accession>
<dbReference type="Gene3D" id="1.10.10.10">
    <property type="entry name" value="Winged helix-like DNA-binding domain superfamily/Winged helix DNA-binding domain"/>
    <property type="match status" value="1"/>
</dbReference>
<dbReference type="Proteomes" id="UP000657075">
    <property type="component" value="Unassembled WGS sequence"/>
</dbReference>
<dbReference type="Proteomes" id="UP001060771">
    <property type="component" value="Chromosome"/>
</dbReference>
<feature type="domain" description="HTH arsR-type" evidence="2">
    <location>
        <begin position="64"/>
        <end position="158"/>
    </location>
</feature>
<name>A0A830EHP3_9CREN</name>
<protein>
    <recommendedName>
        <fullName evidence="2">HTH arsR-type domain-containing protein</fullName>
    </recommendedName>
</protein>
<dbReference type="Pfam" id="PF12802">
    <property type="entry name" value="MarR_2"/>
    <property type="match status" value="1"/>
</dbReference>
<dbReference type="InterPro" id="IPR036390">
    <property type="entry name" value="WH_DNA-bd_sf"/>
</dbReference>
<dbReference type="EMBL" id="BMNM01000002">
    <property type="protein sequence ID" value="GGI72593.1"/>
    <property type="molecule type" value="Genomic_DNA"/>
</dbReference>
<gene>
    <name evidence="4" type="ORF">GCM10007112_06770</name>
    <name evidence="3" type="ORF">Vsou_04550</name>
</gene>
<organism evidence="4 5">
    <name type="scientific">Vulcanisaeta souniana JCM 11219</name>
    <dbReference type="NCBI Taxonomy" id="1293586"/>
    <lineage>
        <taxon>Archaea</taxon>
        <taxon>Thermoproteota</taxon>
        <taxon>Thermoprotei</taxon>
        <taxon>Thermoproteales</taxon>
        <taxon>Thermoproteaceae</taxon>
        <taxon>Vulcanisaeta</taxon>
    </lineage>
</organism>
<dbReference type="CDD" id="cd00090">
    <property type="entry name" value="HTH_ARSR"/>
    <property type="match status" value="1"/>
</dbReference>
<evidence type="ECO:0000313" key="5">
    <source>
        <dbReference type="Proteomes" id="UP000657075"/>
    </source>
</evidence>
<dbReference type="InterPro" id="IPR011991">
    <property type="entry name" value="ArsR-like_HTH"/>
</dbReference>
<dbReference type="GO" id="GO:0003700">
    <property type="term" value="F:DNA-binding transcription factor activity"/>
    <property type="evidence" value="ECO:0007669"/>
    <property type="project" value="InterPro"/>
</dbReference>
<dbReference type="SMART" id="SM00418">
    <property type="entry name" value="HTH_ARSR"/>
    <property type="match status" value="1"/>
</dbReference>
<reference evidence="3" key="4">
    <citation type="journal article" date="2023" name="Microbiol. Resour. Announc.">
        <title>Complete Genome Sequence of Vulcanisaeta souniana Strain IC-059, a Hyperthermophilic Archaeon Isolated from Hot Spring Water in Japan.</title>
        <authorList>
            <person name="Kato S."/>
            <person name="Itoh T."/>
            <person name="Wu L."/>
            <person name="Ma J."/>
            <person name="Ohkuma M."/>
        </authorList>
    </citation>
    <scope>NUCLEOTIDE SEQUENCE</scope>
    <source>
        <strain evidence="3">JCM 11219</strain>
    </source>
</reference>
<dbReference type="InterPro" id="IPR001845">
    <property type="entry name" value="HTH_ArsR_DNA-bd_dom"/>
</dbReference>
<evidence type="ECO:0000313" key="4">
    <source>
        <dbReference type="EMBL" id="GGI72593.1"/>
    </source>
</evidence>
<keyword evidence="1" id="KW-0472">Membrane</keyword>
<evidence type="ECO:0000259" key="2">
    <source>
        <dbReference type="PROSITE" id="PS50987"/>
    </source>
</evidence>
<evidence type="ECO:0000256" key="1">
    <source>
        <dbReference type="SAM" id="Phobius"/>
    </source>
</evidence>
<dbReference type="InterPro" id="IPR000835">
    <property type="entry name" value="HTH_MarR-typ"/>
</dbReference>
<feature type="transmembrane region" description="Helical" evidence="1">
    <location>
        <begin position="6"/>
        <end position="31"/>
    </location>
</feature>